<dbReference type="SUPFAM" id="SSF56672">
    <property type="entry name" value="DNA/RNA polymerases"/>
    <property type="match status" value="1"/>
</dbReference>
<evidence type="ECO:0000313" key="9">
    <source>
        <dbReference type="Proteomes" id="UP000531938"/>
    </source>
</evidence>
<keyword evidence="4" id="KW-0255">Endonuclease</keyword>
<dbReference type="InterPro" id="IPR043502">
    <property type="entry name" value="DNA/RNA_pol_sf"/>
</dbReference>
<evidence type="ECO:0000256" key="6">
    <source>
        <dbReference type="ARBA" id="ARBA00022918"/>
    </source>
</evidence>
<dbReference type="AlphaFoldDB" id="A0A7K7BJN1"/>
<reference evidence="8 9" key="1">
    <citation type="submission" date="2019-09" db="EMBL/GenBank/DDBJ databases">
        <title>Bird 10,000 Genomes (B10K) Project - Family phase.</title>
        <authorList>
            <person name="Zhang G."/>
        </authorList>
    </citation>
    <scope>NUCLEOTIDE SEQUENCE [LARGE SCALE GENOMIC DNA]</scope>
    <source>
        <strain evidence="8">B10K-MSB-03</strain>
    </source>
</reference>
<sequence>VSYLGTRLSGDKIRPLPIKLNLDVRTLHDVQKLVETLQWVRPIIGIPPALMIPFYELLKGSHPWVP</sequence>
<dbReference type="GO" id="GO:0035613">
    <property type="term" value="F:RNA stem-loop binding"/>
    <property type="evidence" value="ECO:0007669"/>
    <property type="project" value="TreeGrafter"/>
</dbReference>
<dbReference type="InterPro" id="IPR043128">
    <property type="entry name" value="Rev_trsase/Diguanyl_cyclase"/>
</dbReference>
<name>A0A7K7BJN1_9AVES</name>
<evidence type="ECO:0000256" key="3">
    <source>
        <dbReference type="ARBA" id="ARBA00022722"/>
    </source>
</evidence>
<keyword evidence="6" id="KW-0695">RNA-directed DNA polymerase</keyword>
<accession>A0A7K7BJN1</accession>
<dbReference type="Proteomes" id="UP000531938">
    <property type="component" value="Unassembled WGS sequence"/>
</dbReference>
<keyword evidence="2" id="KW-0548">Nucleotidyltransferase</keyword>
<evidence type="ECO:0000256" key="2">
    <source>
        <dbReference type="ARBA" id="ARBA00022695"/>
    </source>
</evidence>
<dbReference type="GO" id="GO:0003964">
    <property type="term" value="F:RNA-directed DNA polymerase activity"/>
    <property type="evidence" value="ECO:0007669"/>
    <property type="project" value="UniProtKB-KW"/>
</dbReference>
<dbReference type="GO" id="GO:0016787">
    <property type="term" value="F:hydrolase activity"/>
    <property type="evidence" value="ECO:0007669"/>
    <property type="project" value="UniProtKB-KW"/>
</dbReference>
<dbReference type="PANTHER" id="PTHR41694">
    <property type="entry name" value="ENDOGENOUS RETROVIRUS GROUP K MEMBER POL PROTEIN"/>
    <property type="match status" value="1"/>
</dbReference>
<dbReference type="InterPro" id="IPR010661">
    <property type="entry name" value="RVT_thumb"/>
</dbReference>
<dbReference type="Pfam" id="PF06817">
    <property type="entry name" value="RVT_thumb"/>
    <property type="match status" value="1"/>
</dbReference>
<proteinExistence type="predicted"/>
<evidence type="ECO:0000259" key="7">
    <source>
        <dbReference type="Pfam" id="PF06817"/>
    </source>
</evidence>
<evidence type="ECO:0000256" key="5">
    <source>
        <dbReference type="ARBA" id="ARBA00022801"/>
    </source>
</evidence>
<keyword evidence="9" id="KW-1185">Reference proteome</keyword>
<keyword evidence="5" id="KW-0378">Hydrolase</keyword>
<evidence type="ECO:0000256" key="4">
    <source>
        <dbReference type="ARBA" id="ARBA00022759"/>
    </source>
</evidence>
<dbReference type="EMBL" id="VZSH01003317">
    <property type="protein sequence ID" value="NWY08513.1"/>
    <property type="molecule type" value="Genomic_DNA"/>
</dbReference>
<feature type="non-terminal residue" evidence="8">
    <location>
        <position position="66"/>
    </location>
</feature>
<evidence type="ECO:0000256" key="1">
    <source>
        <dbReference type="ARBA" id="ARBA00022679"/>
    </source>
</evidence>
<dbReference type="GO" id="GO:0004519">
    <property type="term" value="F:endonuclease activity"/>
    <property type="evidence" value="ECO:0007669"/>
    <property type="project" value="UniProtKB-KW"/>
</dbReference>
<protein>
    <submittedName>
        <fullName evidence="8">POK18 protein</fullName>
    </submittedName>
</protein>
<evidence type="ECO:0000313" key="8">
    <source>
        <dbReference type="EMBL" id="NWY08513.1"/>
    </source>
</evidence>
<keyword evidence="1" id="KW-0808">Transferase</keyword>
<comment type="caution">
    <text evidence="8">The sequence shown here is derived from an EMBL/GenBank/DDBJ whole genome shotgun (WGS) entry which is preliminary data.</text>
</comment>
<feature type="non-terminal residue" evidence="8">
    <location>
        <position position="1"/>
    </location>
</feature>
<keyword evidence="3" id="KW-0540">Nuclease</keyword>
<feature type="domain" description="Reverse transcriptase thumb" evidence="7">
    <location>
        <begin position="22"/>
        <end position="61"/>
    </location>
</feature>
<gene>
    <name evidence="8" type="primary">Ervk18_7</name>
    <name evidence="8" type="ORF">NOTORN_R15163</name>
</gene>
<organism evidence="8 9">
    <name type="scientific">Nothoprocta ornata</name>
    <dbReference type="NCBI Taxonomy" id="83376"/>
    <lineage>
        <taxon>Eukaryota</taxon>
        <taxon>Metazoa</taxon>
        <taxon>Chordata</taxon>
        <taxon>Craniata</taxon>
        <taxon>Vertebrata</taxon>
        <taxon>Euteleostomi</taxon>
        <taxon>Archelosauria</taxon>
        <taxon>Archosauria</taxon>
        <taxon>Dinosauria</taxon>
        <taxon>Saurischia</taxon>
        <taxon>Theropoda</taxon>
        <taxon>Coelurosauria</taxon>
        <taxon>Aves</taxon>
        <taxon>Palaeognathae</taxon>
        <taxon>Tinamiformes</taxon>
        <taxon>Tinamidae</taxon>
        <taxon>Nothoprocta</taxon>
    </lineage>
</organism>
<dbReference type="Gene3D" id="3.30.70.270">
    <property type="match status" value="1"/>
</dbReference>
<dbReference type="PANTHER" id="PTHR41694:SF3">
    <property type="entry name" value="RNA-DIRECTED DNA POLYMERASE-RELATED"/>
    <property type="match status" value="1"/>
</dbReference>